<dbReference type="EMBL" id="JYDP01000080">
    <property type="protein sequence ID" value="KRZ08891.1"/>
    <property type="molecule type" value="Genomic_DNA"/>
</dbReference>
<protein>
    <submittedName>
        <fullName evidence="1">Uncharacterized protein</fullName>
    </submittedName>
</protein>
<evidence type="ECO:0000313" key="2">
    <source>
        <dbReference type="Proteomes" id="UP000055024"/>
    </source>
</evidence>
<name>A0A0V1HE21_9BILA</name>
<evidence type="ECO:0000313" key="1">
    <source>
        <dbReference type="EMBL" id="KRZ08891.1"/>
    </source>
</evidence>
<dbReference type="Proteomes" id="UP000055024">
    <property type="component" value="Unassembled WGS sequence"/>
</dbReference>
<proteinExistence type="predicted"/>
<keyword evidence="2" id="KW-1185">Reference proteome</keyword>
<reference evidence="1 2" key="1">
    <citation type="submission" date="2015-01" db="EMBL/GenBank/DDBJ databases">
        <title>Evolution of Trichinella species and genotypes.</title>
        <authorList>
            <person name="Korhonen P.K."/>
            <person name="Edoardo P."/>
            <person name="Giuseppe L.R."/>
            <person name="Gasser R.B."/>
        </authorList>
    </citation>
    <scope>NUCLEOTIDE SEQUENCE [LARGE SCALE GENOMIC DNA]</scope>
    <source>
        <strain evidence="1">ISS1029</strain>
    </source>
</reference>
<sequence>MRYRKLLLSKTRTKPHTPTHYRTLPLIFKRNIYICNNHCCTAALLITGPAEFKDAAGQDRGWLLATVPHDPTSRHLISRCSAGRSVIPCAACRSVIDQRVRRSLVIRWGSGSKPPRNKPLIYRRAASQGAVSKTIGYQISVTHPGAPLRRNPSIYWSGEERSGALVFGARVVTDVETCNTCGSVFRGCPLEDETERARRNKHRATADELEWTWRKQTSRPHPAARANPSLQYIYQIHDDI</sequence>
<comment type="caution">
    <text evidence="1">The sequence shown here is derived from an EMBL/GenBank/DDBJ whole genome shotgun (WGS) entry which is preliminary data.</text>
</comment>
<gene>
    <name evidence="1" type="ORF">T11_18382</name>
</gene>
<dbReference type="AlphaFoldDB" id="A0A0V1HE21"/>
<accession>A0A0V1HE21</accession>
<dbReference type="OrthoDB" id="5919996at2759"/>
<organism evidence="1 2">
    <name type="scientific">Trichinella zimbabwensis</name>
    <dbReference type="NCBI Taxonomy" id="268475"/>
    <lineage>
        <taxon>Eukaryota</taxon>
        <taxon>Metazoa</taxon>
        <taxon>Ecdysozoa</taxon>
        <taxon>Nematoda</taxon>
        <taxon>Enoplea</taxon>
        <taxon>Dorylaimia</taxon>
        <taxon>Trichinellida</taxon>
        <taxon>Trichinellidae</taxon>
        <taxon>Trichinella</taxon>
    </lineage>
</organism>